<dbReference type="InterPro" id="IPR010982">
    <property type="entry name" value="Lambda_DNA-bd_dom_sf"/>
</dbReference>
<dbReference type="AlphaFoldDB" id="A0AAX2ZBI7"/>
<proteinExistence type="predicted"/>
<sequence>MKNLETIKLMSLLNNIDDESNLDDFISNTLDNSRNIKLCEYFEKMFKEKGMSKSAVIKNADLDRTYAYEILRGDKKPSRDKILQLCIGSNFTLDETNKALKIGNCGELYPKITRDSVIIFGLNKNLNILRINDLLFSYNLTLLGEE</sequence>
<keyword evidence="2" id="KW-1185">Reference proteome</keyword>
<evidence type="ECO:0000313" key="1">
    <source>
        <dbReference type="EMBL" id="UEL46739.1"/>
    </source>
</evidence>
<protein>
    <recommendedName>
        <fullName evidence="3">HTH cro/C1-type domain-containing protein</fullName>
    </recommendedName>
</protein>
<gene>
    <name evidence="1" type="ORF">JW646_13975</name>
</gene>
<reference evidence="1 2" key="1">
    <citation type="journal article" date="2023" name="Int. J. Syst. Evol. Microbiol.">
        <title>Terrisporobacter hibernicus sp. nov., isolated from bovine faeces in Northern Ireland.</title>
        <authorList>
            <person name="Mitchell M."/>
            <person name="Nguyen S.V."/>
            <person name="Connor M."/>
            <person name="Fairley D.J."/>
            <person name="Donoghue O."/>
            <person name="Marshall H."/>
            <person name="Koolman L."/>
            <person name="McMullan G."/>
            <person name="Schaffer K.E."/>
            <person name="McGrath J.W."/>
            <person name="Fanning S."/>
        </authorList>
    </citation>
    <scope>NUCLEOTIDE SEQUENCE [LARGE SCALE GENOMIC DNA]</scope>
    <source>
        <strain evidence="1 2">MCA3</strain>
    </source>
</reference>
<accession>A0AAX2ZBI7</accession>
<dbReference type="GO" id="GO:0003677">
    <property type="term" value="F:DNA binding"/>
    <property type="evidence" value="ECO:0007669"/>
    <property type="project" value="InterPro"/>
</dbReference>
<dbReference type="KEGG" id="tem:JW646_13975"/>
<dbReference type="SUPFAM" id="SSF47413">
    <property type="entry name" value="lambda repressor-like DNA-binding domains"/>
    <property type="match status" value="1"/>
</dbReference>
<evidence type="ECO:0008006" key="3">
    <source>
        <dbReference type="Google" id="ProtNLM"/>
    </source>
</evidence>
<dbReference type="Proteomes" id="UP001198983">
    <property type="component" value="Chromosome"/>
</dbReference>
<organism evidence="1 2">
    <name type="scientific">Terrisporobacter hibernicus</name>
    <dbReference type="NCBI Taxonomy" id="2813371"/>
    <lineage>
        <taxon>Bacteria</taxon>
        <taxon>Bacillati</taxon>
        <taxon>Bacillota</taxon>
        <taxon>Clostridia</taxon>
        <taxon>Peptostreptococcales</taxon>
        <taxon>Peptostreptococcaceae</taxon>
        <taxon>Terrisporobacter</taxon>
    </lineage>
</organism>
<dbReference type="EMBL" id="CP081135">
    <property type="protein sequence ID" value="UEL46739.1"/>
    <property type="molecule type" value="Genomic_DNA"/>
</dbReference>
<name>A0AAX2ZBI7_9FIRM</name>
<dbReference type="RefSeq" id="WP_074915145.1">
    <property type="nucleotide sequence ID" value="NZ_CP081135.1"/>
</dbReference>
<evidence type="ECO:0000313" key="2">
    <source>
        <dbReference type="Proteomes" id="UP001198983"/>
    </source>
</evidence>